<dbReference type="EMBL" id="AJIL01000013">
    <property type="protein sequence ID" value="KNF04208.1"/>
    <property type="molecule type" value="Genomic_DNA"/>
</dbReference>
<organism evidence="1 2">
    <name type="scientific">Puccinia striiformis f. sp. tritici PST-78</name>
    <dbReference type="NCBI Taxonomy" id="1165861"/>
    <lineage>
        <taxon>Eukaryota</taxon>
        <taxon>Fungi</taxon>
        <taxon>Dikarya</taxon>
        <taxon>Basidiomycota</taxon>
        <taxon>Pucciniomycotina</taxon>
        <taxon>Pucciniomycetes</taxon>
        <taxon>Pucciniales</taxon>
        <taxon>Pucciniaceae</taxon>
        <taxon>Puccinia</taxon>
    </lineage>
</organism>
<dbReference type="Proteomes" id="UP000054564">
    <property type="component" value="Unassembled WGS sequence"/>
</dbReference>
<reference evidence="2" key="2">
    <citation type="submission" date="2014-03" db="EMBL/GenBank/DDBJ databases">
        <title>The Genome Sequence of Puccinia striiformis f. sp. tritici PST-78.</title>
        <authorList>
            <consortium name="The Broad Institute Genome Sequencing Platform"/>
            <person name="Cuomo C."/>
            <person name="Hulbert S."/>
            <person name="Chen X."/>
            <person name="Walker B."/>
            <person name="Young S.K."/>
            <person name="Zeng Q."/>
            <person name="Gargeya S."/>
            <person name="Fitzgerald M."/>
            <person name="Haas B."/>
            <person name="Abouelleil A."/>
            <person name="Alvarado L."/>
            <person name="Arachchi H.M."/>
            <person name="Berlin A.M."/>
            <person name="Chapman S.B."/>
            <person name="Goldberg J."/>
            <person name="Griggs A."/>
            <person name="Gujja S."/>
            <person name="Hansen M."/>
            <person name="Howarth C."/>
            <person name="Imamovic A."/>
            <person name="Larimer J."/>
            <person name="McCowan C."/>
            <person name="Montmayeur A."/>
            <person name="Murphy C."/>
            <person name="Neiman D."/>
            <person name="Pearson M."/>
            <person name="Priest M."/>
            <person name="Roberts A."/>
            <person name="Saif S."/>
            <person name="Shea T."/>
            <person name="Sisk P."/>
            <person name="Sykes S."/>
            <person name="Wortman J."/>
            <person name="Nusbaum C."/>
            <person name="Birren B."/>
        </authorList>
    </citation>
    <scope>NUCLEOTIDE SEQUENCE [LARGE SCALE GENOMIC DNA]</scope>
    <source>
        <strain evidence="2">race PST-78</strain>
    </source>
</reference>
<keyword evidence="2" id="KW-1185">Reference proteome</keyword>
<reference evidence="1" key="1">
    <citation type="submission" date="2014-03" db="EMBL/GenBank/DDBJ databases">
        <title>Cloning and expression analysis of gamma-glutamylcysteines synthetase in perennial ryegrass.</title>
        <authorList>
            <person name="Wei S."/>
            <person name="Sun Z."/>
        </authorList>
    </citation>
    <scope>NUCLEOTIDE SEQUENCE</scope>
    <source>
        <strain evidence="1">Race PST-78</strain>
    </source>
</reference>
<comment type="caution">
    <text evidence="1">The sequence shown here is derived from an EMBL/GenBank/DDBJ whole genome shotgun (WGS) entry which is preliminary data.</text>
</comment>
<accession>A0A0L0VY27</accession>
<proteinExistence type="predicted"/>
<sequence>MQSAADQFLASLDVPNPDKIMIQLNDTKEKLRDTESILEILREALETMRGLPDGRDKELLVRELQSNINRHELLFERESVKLSVKEKYLKNVLKREVN</sequence>
<dbReference type="EMBL" id="AJIL01000013">
    <property type="protein sequence ID" value="KNF04209.1"/>
    <property type="molecule type" value="Genomic_DNA"/>
</dbReference>
<gene>
    <name evidence="1" type="ORF">PSTG_02559</name>
</gene>
<evidence type="ECO:0000313" key="2">
    <source>
        <dbReference type="Proteomes" id="UP000054564"/>
    </source>
</evidence>
<protein>
    <submittedName>
        <fullName evidence="1">Uncharacterized protein</fullName>
    </submittedName>
</protein>
<name>A0A0L0VY27_9BASI</name>
<dbReference type="OrthoDB" id="2499027at2759"/>
<dbReference type="AlphaFoldDB" id="A0A0L0VY27"/>
<evidence type="ECO:0000313" key="1">
    <source>
        <dbReference type="EMBL" id="KNF04209.1"/>
    </source>
</evidence>